<keyword evidence="3" id="KW-1185">Reference proteome</keyword>
<reference evidence="2 3" key="2">
    <citation type="submission" date="2023-11" db="EMBL/GenBank/DDBJ databases">
        <authorList>
            <person name="Lara A.C."/>
            <person name="Chronakova A."/>
        </authorList>
    </citation>
    <scope>NUCLEOTIDE SEQUENCE [LARGE SCALE GENOMIC DNA]</scope>
    <source>
        <strain evidence="2 3">BCCO 10_0856</strain>
    </source>
</reference>
<gene>
    <name evidence="2" type="ORF">SK803_32410</name>
</gene>
<comment type="caution">
    <text evidence="2">The sequence shown here is derived from an EMBL/GenBank/DDBJ whole genome shotgun (WGS) entry which is preliminary data.</text>
</comment>
<dbReference type="RefSeq" id="WP_319969956.1">
    <property type="nucleotide sequence ID" value="NZ_JAXAVW010000030.1"/>
</dbReference>
<dbReference type="Proteomes" id="UP001285521">
    <property type="component" value="Unassembled WGS sequence"/>
</dbReference>
<dbReference type="InterPro" id="IPR029442">
    <property type="entry name" value="GyrI-like"/>
</dbReference>
<dbReference type="EMBL" id="JAXAVW010000030">
    <property type="protein sequence ID" value="MDX8034944.1"/>
    <property type="molecule type" value="Genomic_DNA"/>
</dbReference>
<reference evidence="2 3" key="1">
    <citation type="submission" date="2023-11" db="EMBL/GenBank/DDBJ databases">
        <title>Lentzea sokolovensis, sp. nov., Lentzea kristufkii, sp. nov., and Lentzea miocenensis, sp. nov., rare actinobacteria from Sokolov Coal Basin, Miocene lacustrine sediment, Czech Republic.</title>
        <authorList>
            <person name="Lara A."/>
            <person name="Kotroba L."/>
            <person name="Nouioui I."/>
            <person name="Neumann-Schaal M."/>
            <person name="Mast Y."/>
            <person name="Chronakova A."/>
        </authorList>
    </citation>
    <scope>NUCLEOTIDE SEQUENCE [LARGE SCALE GENOMIC DNA]</scope>
    <source>
        <strain evidence="2 3">BCCO 10_0856</strain>
    </source>
</reference>
<sequence length="133" mass="14173">MLDIVFAGLVIGAEHAGFQTSGPPEVCYLTEPRHGAAVDIEARIPVISDAPRLTSGLARRPGGKVAHVCHEGPYEDIADACNALYVWVHRAGYEVVGSPAEVYLAGPADTSRPEDYLTEVVVPVRRCRLPPAG</sequence>
<dbReference type="SUPFAM" id="SSF55136">
    <property type="entry name" value="Probable bacterial effector-binding domain"/>
    <property type="match status" value="1"/>
</dbReference>
<evidence type="ECO:0000259" key="1">
    <source>
        <dbReference type="Pfam" id="PF06445"/>
    </source>
</evidence>
<organism evidence="2 3">
    <name type="scientific">Lentzea miocenica</name>
    <dbReference type="NCBI Taxonomy" id="3095431"/>
    <lineage>
        <taxon>Bacteria</taxon>
        <taxon>Bacillati</taxon>
        <taxon>Actinomycetota</taxon>
        <taxon>Actinomycetes</taxon>
        <taxon>Pseudonocardiales</taxon>
        <taxon>Pseudonocardiaceae</taxon>
        <taxon>Lentzea</taxon>
    </lineage>
</organism>
<dbReference type="InterPro" id="IPR011256">
    <property type="entry name" value="Reg_factor_effector_dom_sf"/>
</dbReference>
<dbReference type="Gene3D" id="3.20.80.10">
    <property type="entry name" value="Regulatory factor, effector binding domain"/>
    <property type="match status" value="1"/>
</dbReference>
<accession>A0ABU4TA57</accession>
<evidence type="ECO:0000313" key="3">
    <source>
        <dbReference type="Proteomes" id="UP001285521"/>
    </source>
</evidence>
<evidence type="ECO:0000313" key="2">
    <source>
        <dbReference type="EMBL" id="MDX8034944.1"/>
    </source>
</evidence>
<dbReference type="Pfam" id="PF06445">
    <property type="entry name" value="GyrI-like"/>
    <property type="match status" value="1"/>
</dbReference>
<feature type="domain" description="GyrI-like small molecule binding" evidence="1">
    <location>
        <begin position="60"/>
        <end position="125"/>
    </location>
</feature>
<protein>
    <submittedName>
        <fullName evidence="2">GyrI-like domain-containing protein</fullName>
    </submittedName>
</protein>
<proteinExistence type="predicted"/>
<name>A0ABU4TA57_9PSEU</name>